<keyword evidence="2" id="KW-0813">Transport</keyword>
<evidence type="ECO:0000256" key="5">
    <source>
        <dbReference type="ARBA" id="ARBA00023136"/>
    </source>
</evidence>
<dbReference type="OrthoDB" id="9764259at2"/>
<dbReference type="STRING" id="1449351.RISW2_00520"/>
<protein>
    <submittedName>
        <fullName evidence="8">MFS transporter</fullName>
    </submittedName>
</protein>
<dbReference type="GO" id="GO:0016020">
    <property type="term" value="C:membrane"/>
    <property type="evidence" value="ECO:0007669"/>
    <property type="project" value="UniProtKB-SubCell"/>
</dbReference>
<dbReference type="PANTHER" id="PTHR23504">
    <property type="entry name" value="MAJOR FACILITATOR SUPERFAMILY DOMAIN-CONTAINING PROTEIN 10"/>
    <property type="match status" value="1"/>
</dbReference>
<evidence type="ECO:0000256" key="3">
    <source>
        <dbReference type="ARBA" id="ARBA00022692"/>
    </source>
</evidence>
<feature type="domain" description="Major facilitator superfamily (MFS) profile" evidence="7">
    <location>
        <begin position="10"/>
        <end position="403"/>
    </location>
</feature>
<feature type="transmembrane region" description="Helical" evidence="6">
    <location>
        <begin position="47"/>
        <end position="69"/>
    </location>
</feature>
<comment type="subcellular location">
    <subcellularLocation>
        <location evidence="1">Membrane</location>
        <topology evidence="1">Multi-pass membrane protein</topology>
    </subcellularLocation>
</comment>
<dbReference type="PROSITE" id="PS50850">
    <property type="entry name" value="MFS"/>
    <property type="match status" value="1"/>
</dbReference>
<reference evidence="8 9" key="1">
    <citation type="submission" date="2014-01" db="EMBL/GenBank/DDBJ databases">
        <title>Roseivivax isoporae LMG 25204 Genome Sequencing.</title>
        <authorList>
            <person name="Lai Q."/>
            <person name="Li G."/>
            <person name="Shao Z."/>
        </authorList>
    </citation>
    <scope>NUCLEOTIDE SEQUENCE [LARGE SCALE GENOMIC DNA]</scope>
    <source>
        <strain evidence="8 9">LMG 25204</strain>
    </source>
</reference>
<evidence type="ECO:0000313" key="8">
    <source>
        <dbReference type="EMBL" id="ETX30894.1"/>
    </source>
</evidence>
<feature type="transmembrane region" description="Helical" evidence="6">
    <location>
        <begin position="12"/>
        <end position="32"/>
    </location>
</feature>
<dbReference type="PANTHER" id="PTHR23504:SF15">
    <property type="entry name" value="MAJOR FACILITATOR SUPERFAMILY (MFS) PROFILE DOMAIN-CONTAINING PROTEIN"/>
    <property type="match status" value="1"/>
</dbReference>
<feature type="transmembrane region" description="Helical" evidence="6">
    <location>
        <begin position="311"/>
        <end position="331"/>
    </location>
</feature>
<dbReference type="InterPro" id="IPR036259">
    <property type="entry name" value="MFS_trans_sf"/>
</dbReference>
<sequence>MPAARHRRLPRLFLLSTVMIDSMGIGLIIPVMPDLLREVTGGTLADAALWGGVLSTSFALMQFLCGPLVGSLSDRFGRRPVLLLSLAVMAVDYVVMALASTMWLLLAGRIVGGITASTQATASAAMADLSRPEEKAAQFGLIGAAFGMGFVIGPLLGGLLGDMGTRAPFWAAAALAAANGVLGAVVLPETVTDATRRGLDRRRLNPLGAFRALGRLPGARRGLTVFFLLQTAFFVYPAIWSFFGTARFGWSAATIGLSLALFGVAVAGVQGGLIRVFLRLMGERGTVIYGLVFNALAFLALAFVASGTPALVLTPLAALGAVTSPALQGLLARRAGADEQGALQGLFSSAGALAAIVSPPVMTATFAAFTRPDAPLHLPGAPFLVSLAILLAALAVVLAPDRQGRASLR</sequence>
<dbReference type="PATRIC" id="fig|1449351.3.peg.104"/>
<name>X7FFV4_9RHOB</name>
<feature type="transmembrane region" description="Helical" evidence="6">
    <location>
        <begin position="167"/>
        <end position="187"/>
    </location>
</feature>
<feature type="transmembrane region" description="Helical" evidence="6">
    <location>
        <begin position="381"/>
        <end position="399"/>
    </location>
</feature>
<feature type="transmembrane region" description="Helical" evidence="6">
    <location>
        <begin position="286"/>
        <end position="305"/>
    </location>
</feature>
<dbReference type="InterPro" id="IPR020846">
    <property type="entry name" value="MFS_dom"/>
</dbReference>
<keyword evidence="4 6" id="KW-1133">Transmembrane helix</keyword>
<dbReference type="InterPro" id="IPR011701">
    <property type="entry name" value="MFS"/>
</dbReference>
<evidence type="ECO:0000256" key="1">
    <source>
        <dbReference type="ARBA" id="ARBA00004141"/>
    </source>
</evidence>
<evidence type="ECO:0000313" key="9">
    <source>
        <dbReference type="Proteomes" id="UP000023430"/>
    </source>
</evidence>
<evidence type="ECO:0000256" key="2">
    <source>
        <dbReference type="ARBA" id="ARBA00022448"/>
    </source>
</evidence>
<dbReference type="InterPro" id="IPR001958">
    <property type="entry name" value="Tet-R_TetA/multi-R_MdtG-like"/>
</dbReference>
<dbReference type="PRINTS" id="PR01035">
    <property type="entry name" value="TCRTETA"/>
</dbReference>
<dbReference type="Pfam" id="PF07690">
    <property type="entry name" value="MFS_1"/>
    <property type="match status" value="1"/>
</dbReference>
<feature type="transmembrane region" description="Helical" evidence="6">
    <location>
        <begin position="343"/>
        <end position="369"/>
    </location>
</feature>
<proteinExistence type="predicted"/>
<evidence type="ECO:0000256" key="6">
    <source>
        <dbReference type="SAM" id="Phobius"/>
    </source>
</evidence>
<feature type="transmembrane region" description="Helical" evidence="6">
    <location>
        <begin position="139"/>
        <end position="161"/>
    </location>
</feature>
<dbReference type="EMBL" id="JAME01000001">
    <property type="protein sequence ID" value="ETX30894.1"/>
    <property type="molecule type" value="Genomic_DNA"/>
</dbReference>
<dbReference type="Gene3D" id="1.20.1250.20">
    <property type="entry name" value="MFS general substrate transporter like domains"/>
    <property type="match status" value="1"/>
</dbReference>
<accession>X7FFV4</accession>
<feature type="transmembrane region" description="Helical" evidence="6">
    <location>
        <begin position="81"/>
        <end position="104"/>
    </location>
</feature>
<dbReference type="Proteomes" id="UP000023430">
    <property type="component" value="Unassembled WGS sequence"/>
</dbReference>
<keyword evidence="5 6" id="KW-0472">Membrane</keyword>
<feature type="transmembrane region" description="Helical" evidence="6">
    <location>
        <begin position="249"/>
        <end position="274"/>
    </location>
</feature>
<keyword evidence="3 6" id="KW-0812">Transmembrane</keyword>
<comment type="caution">
    <text evidence="8">The sequence shown here is derived from an EMBL/GenBank/DDBJ whole genome shotgun (WGS) entry which is preliminary data.</text>
</comment>
<keyword evidence="9" id="KW-1185">Reference proteome</keyword>
<gene>
    <name evidence="8" type="ORF">RISW2_00520</name>
</gene>
<feature type="transmembrane region" description="Helical" evidence="6">
    <location>
        <begin position="223"/>
        <end position="243"/>
    </location>
</feature>
<organism evidence="8 9">
    <name type="scientific">Roseivivax isoporae LMG 25204</name>
    <dbReference type="NCBI Taxonomy" id="1449351"/>
    <lineage>
        <taxon>Bacteria</taxon>
        <taxon>Pseudomonadati</taxon>
        <taxon>Pseudomonadota</taxon>
        <taxon>Alphaproteobacteria</taxon>
        <taxon>Rhodobacterales</taxon>
        <taxon>Roseobacteraceae</taxon>
        <taxon>Roseivivax</taxon>
    </lineage>
</organism>
<evidence type="ECO:0000259" key="7">
    <source>
        <dbReference type="PROSITE" id="PS50850"/>
    </source>
</evidence>
<evidence type="ECO:0000256" key="4">
    <source>
        <dbReference type="ARBA" id="ARBA00022989"/>
    </source>
</evidence>
<dbReference type="SUPFAM" id="SSF103473">
    <property type="entry name" value="MFS general substrate transporter"/>
    <property type="match status" value="1"/>
</dbReference>
<dbReference type="AlphaFoldDB" id="X7FFV4"/>
<dbReference type="GO" id="GO:0022857">
    <property type="term" value="F:transmembrane transporter activity"/>
    <property type="evidence" value="ECO:0007669"/>
    <property type="project" value="InterPro"/>
</dbReference>
<dbReference type="eggNOG" id="COG2814">
    <property type="taxonomic scope" value="Bacteria"/>
</dbReference>
<feature type="transmembrane region" description="Helical" evidence="6">
    <location>
        <begin position="110"/>
        <end position="127"/>
    </location>
</feature>